<sequence>MDLTNHSVSEDDFSHIQYFYNSEMYLECADWALEKRNNTAIQYCNNFIFIGGCFALMSIPIVWCGILGNLTLGLAFAKYIKGIGNHEIFVVAFAIVETLALIFIVLFDFLSKGVPWLGFTGVYVLYKSTLSCKLFSFAGIFLDSLSVNLLLGESFHRFLILKFKGGIEIQREFVIFGVLVIIIFSFIQSAPLTVIFSLWLIDGRYDCEIDCQFPWPIVQWTGIHFGLFCNGLFQTLIIFFLNSFSWYYWYVLYHTIHTIQTATNEYRLSSKILDEICNSLTVSLDDAFCTLVHTTVGAAILNIKAIFSLKIFYEFFSVYEDNTTVEGVVYMYYLRTLGQIFSTLFYLFESYHFWLYFFCNSNFRQLIKTKIMMFNPESERLSNVIDQFMMGDSVKKTAKMEDLKMHNLVLYERIRNFDGKKPMRRRGTTHSKSTANEQRKTLLFRRRRDE</sequence>
<protein>
    <submittedName>
        <fullName evidence="3">GCR128</fullName>
    </submittedName>
</protein>
<evidence type="ECO:0000256" key="1">
    <source>
        <dbReference type="SAM" id="MobiDB-lite"/>
    </source>
</evidence>
<feature type="transmembrane region" description="Helical" evidence="2">
    <location>
        <begin position="47"/>
        <end position="76"/>
    </location>
</feature>
<dbReference type="Gene3D" id="1.20.1070.10">
    <property type="entry name" value="Rhodopsin 7-helix transmembrane proteins"/>
    <property type="match status" value="1"/>
</dbReference>
<proteinExistence type="evidence at transcript level"/>
<dbReference type="SUPFAM" id="SSF81321">
    <property type="entry name" value="Family A G protein-coupled receptor-like"/>
    <property type="match status" value="1"/>
</dbReference>
<feature type="transmembrane region" description="Helical" evidence="2">
    <location>
        <begin position="340"/>
        <end position="358"/>
    </location>
</feature>
<gene>
    <name evidence="3" type="primary">gcr128</name>
</gene>
<evidence type="ECO:0000313" key="3">
    <source>
        <dbReference type="EMBL" id="ANO39086.1"/>
    </source>
</evidence>
<accession>A0A193KUN9</accession>
<feature type="transmembrane region" description="Helical" evidence="2">
    <location>
        <begin position="173"/>
        <end position="201"/>
    </location>
</feature>
<keyword evidence="2" id="KW-0812">Transmembrane</keyword>
<feature type="transmembrane region" description="Helical" evidence="2">
    <location>
        <begin position="134"/>
        <end position="152"/>
    </location>
</feature>
<feature type="transmembrane region" description="Helical" evidence="2">
    <location>
        <begin position="88"/>
        <end position="107"/>
    </location>
</feature>
<dbReference type="AlphaFoldDB" id="A0A193KUN9"/>
<dbReference type="EMBL" id="KX018925">
    <property type="protein sequence ID" value="ANO39086.1"/>
    <property type="molecule type" value="mRNA"/>
</dbReference>
<keyword evidence="2" id="KW-0472">Membrane</keyword>
<organism evidence="3">
    <name type="scientific">Schmidtea mediterranea</name>
    <name type="common">Freshwater planarian flatworm</name>
    <dbReference type="NCBI Taxonomy" id="79327"/>
    <lineage>
        <taxon>Eukaryota</taxon>
        <taxon>Metazoa</taxon>
        <taxon>Spiralia</taxon>
        <taxon>Lophotrochozoa</taxon>
        <taxon>Platyhelminthes</taxon>
        <taxon>Rhabditophora</taxon>
        <taxon>Seriata</taxon>
        <taxon>Tricladida</taxon>
        <taxon>Continenticola</taxon>
        <taxon>Geoplanoidea</taxon>
        <taxon>Dugesiidae</taxon>
        <taxon>Schmidtea</taxon>
    </lineage>
</organism>
<name>A0A193KUN9_SCHMD</name>
<reference evidence="3" key="1">
    <citation type="journal article" date="2016" name="PLoS Biol.">
        <title>GPCRs Direct Germline Development and Somatic Gonad Function in Planarians.</title>
        <authorList>
            <person name="Saberi A."/>
            <person name="Jamal A."/>
            <person name="Beets I."/>
            <person name="Schoofs L."/>
            <person name="Newmark P.A."/>
        </authorList>
    </citation>
    <scope>NUCLEOTIDE SEQUENCE</scope>
</reference>
<feature type="region of interest" description="Disordered" evidence="1">
    <location>
        <begin position="420"/>
        <end position="439"/>
    </location>
</feature>
<evidence type="ECO:0000256" key="2">
    <source>
        <dbReference type="SAM" id="Phobius"/>
    </source>
</evidence>
<keyword evidence="2" id="KW-1133">Transmembrane helix</keyword>